<keyword evidence="8" id="KW-0539">Nucleus</keyword>
<feature type="region of interest" description="Disordered" evidence="10">
    <location>
        <begin position="96"/>
        <end position="121"/>
    </location>
</feature>
<evidence type="ECO:0000256" key="10">
    <source>
        <dbReference type="SAM" id="MobiDB-lite"/>
    </source>
</evidence>
<feature type="domain" description="RING-type" evidence="11">
    <location>
        <begin position="765"/>
        <end position="810"/>
    </location>
</feature>
<evidence type="ECO:0000256" key="2">
    <source>
        <dbReference type="ARBA" id="ARBA00004202"/>
    </source>
</evidence>
<evidence type="ECO:0000256" key="5">
    <source>
        <dbReference type="ARBA" id="ARBA00022771"/>
    </source>
</evidence>
<evidence type="ECO:0000259" key="11">
    <source>
        <dbReference type="PROSITE" id="PS50089"/>
    </source>
</evidence>
<dbReference type="GO" id="GO:0008270">
    <property type="term" value="F:zinc ion binding"/>
    <property type="evidence" value="ECO:0007669"/>
    <property type="project" value="UniProtKB-KW"/>
</dbReference>
<keyword evidence="5 9" id="KW-0863">Zinc-finger</keyword>
<feature type="compositionally biased region" description="Polar residues" evidence="10">
    <location>
        <begin position="273"/>
        <end position="282"/>
    </location>
</feature>
<dbReference type="PANTHER" id="PTHR13204:SF1">
    <property type="entry name" value="ESTER HYDROLASE C11ORF54"/>
    <property type="match status" value="1"/>
</dbReference>
<dbReference type="InterPro" id="IPR011011">
    <property type="entry name" value="Znf_FYVE_PHD"/>
</dbReference>
<dbReference type="GO" id="GO:0016788">
    <property type="term" value="F:hydrolase activity, acting on ester bonds"/>
    <property type="evidence" value="ECO:0007669"/>
    <property type="project" value="TreeGrafter"/>
</dbReference>
<evidence type="ECO:0000313" key="12">
    <source>
        <dbReference type="EnsemblMetazoa" id="ACUA024166-PA"/>
    </source>
</evidence>
<evidence type="ECO:0000256" key="3">
    <source>
        <dbReference type="ARBA" id="ARBA00011245"/>
    </source>
</evidence>
<evidence type="ECO:0000256" key="4">
    <source>
        <dbReference type="ARBA" id="ARBA00022723"/>
    </source>
</evidence>
<dbReference type="SUPFAM" id="SSF68906">
    <property type="entry name" value="SAP domain"/>
    <property type="match status" value="1"/>
</dbReference>
<dbReference type="PROSITE" id="PS50089">
    <property type="entry name" value="ZF_RING_2"/>
    <property type="match status" value="1"/>
</dbReference>
<protein>
    <recommendedName>
        <fullName evidence="11">RING-type domain-containing protein</fullName>
    </recommendedName>
</protein>
<feature type="region of interest" description="Disordered" evidence="10">
    <location>
        <begin position="231"/>
        <end position="282"/>
    </location>
</feature>
<comment type="subunit">
    <text evidence="3">Monomer.</text>
</comment>
<reference evidence="12" key="2">
    <citation type="submission" date="2020-05" db="UniProtKB">
        <authorList>
            <consortium name="EnsemblMetazoa"/>
        </authorList>
    </citation>
    <scope>IDENTIFICATION</scope>
    <source>
        <strain evidence="12">A-37</strain>
    </source>
</reference>
<organism evidence="12 13">
    <name type="scientific">Anopheles culicifacies</name>
    <dbReference type="NCBI Taxonomy" id="139723"/>
    <lineage>
        <taxon>Eukaryota</taxon>
        <taxon>Metazoa</taxon>
        <taxon>Ecdysozoa</taxon>
        <taxon>Arthropoda</taxon>
        <taxon>Hexapoda</taxon>
        <taxon>Insecta</taxon>
        <taxon>Pterygota</taxon>
        <taxon>Neoptera</taxon>
        <taxon>Endopterygota</taxon>
        <taxon>Diptera</taxon>
        <taxon>Nematocera</taxon>
        <taxon>Culicoidea</taxon>
        <taxon>Culicidae</taxon>
        <taxon>Anophelinae</taxon>
        <taxon>Anopheles</taxon>
        <taxon>culicifacies species complex</taxon>
    </lineage>
</organism>
<feature type="compositionally biased region" description="Basic and acidic residues" evidence="10">
    <location>
        <begin position="318"/>
        <end position="333"/>
    </location>
</feature>
<feature type="compositionally biased region" description="Low complexity" evidence="10">
    <location>
        <begin position="103"/>
        <end position="121"/>
    </location>
</feature>
<dbReference type="Pfam" id="PF08925">
    <property type="entry name" value="DUF1907"/>
    <property type="match status" value="1"/>
</dbReference>
<dbReference type="EMBL" id="AXCM01001600">
    <property type="status" value="NOT_ANNOTATED_CDS"/>
    <property type="molecule type" value="Genomic_DNA"/>
</dbReference>
<evidence type="ECO:0000256" key="1">
    <source>
        <dbReference type="ARBA" id="ARBA00004123"/>
    </source>
</evidence>
<keyword evidence="7" id="KW-0862">Zinc</keyword>
<evidence type="ECO:0000256" key="9">
    <source>
        <dbReference type="PROSITE-ProRule" id="PRU00175"/>
    </source>
</evidence>
<feature type="compositionally biased region" description="Polar residues" evidence="10">
    <location>
        <begin position="353"/>
        <end position="377"/>
    </location>
</feature>
<sequence length="1084" mass="117649">MPCEKCNVKFGIITRKKSCYECHRLFCRNCLSKRQERFLCPNCTIFTKRPLSRIDLAHLKVKDLIFYLQSKHISTSGCVEKDDLINLVIAHVNSGGSSPRTPGSFSATSSNTESASGGSSRYGSFYRNGTKNYTNTFDHIKNTCQNLFSTFSDKLNGDVPETGRPSTGFATQEEQRHIFTQPRFGSNNVYHSVDPSVRPSTGASDVPLHTTHPEGDNNQRAEAQYNADQGERPVHFSSGSSGTTSGADSSAASSSFSSPSRDAVSPPLEDQQHSAGNGQTQAMLDDRIESILALETGGTGCECCTDDEDEERTGVAIPKEHDSAVKSEEDMPPRSKQSRRSLSQSNLLPPQQAGPSADTSAATTKVASRSQTPSSSFDDLLADAEGSSSNADQAIAQDTLAVTTDTEALATTVASIDDTEQWQIINTSDTNGGGTLEAATNSELPMTDATNEASTTNEDEESSDSISNSVEIKSKPPPTRPVLGNSPSVGSTTTIITRRRSDSYLLSECYTRLRQCSVGTGPTDDPQSTLIHRASTTRSLQTADVQPSAIALAGTLSSDQLPTTSHHVNPSTATHGMCFRCGKRRNGIRRQLKKFRKQLEAATGSEVEKRRQLEAFLNYLERRSKGSFELTDSESITEEASVSMGDEASGVAATALEGRGSTAAGADEQHAFSYPKPEEATICTNLYSSGNQDLVNMKQIKLSDIKESADLDVLSVKQLKGILMINRVDFKGCCEKAELRERVLRLWRDYKSIPSIEKLPSDDLCKICMDAPIECVILECGHMTTCTACVLAVGLKSCFATVNVEVVECPDLSKAPFHLAGCGLNGTPALVEIGGPPYLLPTVDRTKLYDVVSIAKRALHDDQKAFIAIGAGAGPFPLVNSNCEGMFNLHYSPPGIVMSESHLAMVSPEREVIVRKVPNTETRCALLGNLLVSEGNAGPVLKVSCKRRTGNKDFIASIRTCLEDRYGEKTVGMGGVFLLQAGKAKQHVMSPFSTTPIHTEEQLNQWLNFYDMPAPLINLGTLVTNECDLDLRLQHFHSFSTHGHGGHYHIDTTPEVVEYEGYFVVGERIVRVDKPVHTHKFGRD</sequence>
<dbReference type="EnsemblMetazoa" id="ACUA024166-RA">
    <property type="protein sequence ID" value="ACUA024166-PA"/>
    <property type="gene ID" value="ACUA024166"/>
</dbReference>
<dbReference type="InterPro" id="IPR015021">
    <property type="entry name" value="C11orf54_DUF1907"/>
</dbReference>
<dbReference type="GO" id="GO:0005886">
    <property type="term" value="C:plasma membrane"/>
    <property type="evidence" value="ECO:0007669"/>
    <property type="project" value="UniProtKB-SubCell"/>
</dbReference>
<feature type="region of interest" description="Disordered" evidence="10">
    <location>
        <begin position="426"/>
        <end position="492"/>
    </location>
</feature>
<dbReference type="InterPro" id="IPR055111">
    <property type="entry name" value="RNF34_RFFL_HeH"/>
</dbReference>
<feature type="region of interest" description="Disordered" evidence="10">
    <location>
        <begin position="309"/>
        <end position="391"/>
    </location>
</feature>
<dbReference type="Gene3D" id="3.30.40.10">
    <property type="entry name" value="Zinc/RING finger domain, C3HC4 (zinc finger)"/>
    <property type="match status" value="1"/>
</dbReference>
<reference evidence="13" key="1">
    <citation type="submission" date="2013-09" db="EMBL/GenBank/DDBJ databases">
        <title>The Genome Sequence of Anopheles culicifacies species A.</title>
        <authorList>
            <consortium name="The Broad Institute Genomics Platform"/>
            <person name="Neafsey D.E."/>
            <person name="Besansky N."/>
            <person name="Howell P."/>
            <person name="Walton C."/>
            <person name="Young S.K."/>
            <person name="Zeng Q."/>
            <person name="Gargeya S."/>
            <person name="Fitzgerald M."/>
            <person name="Haas B."/>
            <person name="Abouelleil A."/>
            <person name="Allen A.W."/>
            <person name="Alvarado L."/>
            <person name="Arachchi H.M."/>
            <person name="Berlin A.M."/>
            <person name="Chapman S.B."/>
            <person name="Gainer-Dewar J."/>
            <person name="Goldberg J."/>
            <person name="Griggs A."/>
            <person name="Gujja S."/>
            <person name="Hansen M."/>
            <person name="Howarth C."/>
            <person name="Imamovic A."/>
            <person name="Ireland A."/>
            <person name="Larimer J."/>
            <person name="McCowan C."/>
            <person name="Murphy C."/>
            <person name="Pearson M."/>
            <person name="Poon T.W."/>
            <person name="Priest M."/>
            <person name="Roberts A."/>
            <person name="Saif S."/>
            <person name="Shea T."/>
            <person name="Sisk P."/>
            <person name="Sykes S."/>
            <person name="Wortman J."/>
            <person name="Nusbaum C."/>
            <person name="Birren B."/>
        </authorList>
    </citation>
    <scope>NUCLEOTIDE SEQUENCE [LARGE SCALE GENOMIC DNA]</scope>
    <source>
        <strain evidence="13">A-37</strain>
    </source>
</reference>
<dbReference type="CDD" id="cd17298">
    <property type="entry name" value="DUF1907"/>
    <property type="match status" value="1"/>
</dbReference>
<dbReference type="Proteomes" id="UP000075883">
    <property type="component" value="Unassembled WGS sequence"/>
</dbReference>
<evidence type="ECO:0000256" key="7">
    <source>
        <dbReference type="ARBA" id="ARBA00022833"/>
    </source>
</evidence>
<evidence type="ECO:0000256" key="8">
    <source>
        <dbReference type="ARBA" id="ARBA00023242"/>
    </source>
</evidence>
<dbReference type="Pfam" id="PF23632">
    <property type="entry name" value="SAP_RNF34_RFFL"/>
    <property type="match status" value="1"/>
</dbReference>
<feature type="compositionally biased region" description="Low complexity" evidence="10">
    <location>
        <begin position="340"/>
        <end position="351"/>
    </location>
</feature>
<feature type="compositionally biased region" description="Low complexity" evidence="10">
    <location>
        <begin position="236"/>
        <end position="266"/>
    </location>
</feature>
<keyword evidence="4" id="KW-0479">Metal-binding</keyword>
<dbReference type="VEuPathDB" id="VectorBase:ACUA024166"/>
<dbReference type="SMART" id="SM00184">
    <property type="entry name" value="RING"/>
    <property type="match status" value="2"/>
</dbReference>
<dbReference type="SUPFAM" id="SSF117856">
    <property type="entry name" value="AF0104/ALDC/Ptd012-like"/>
    <property type="match status" value="1"/>
</dbReference>
<dbReference type="AlphaFoldDB" id="A0A182MQZ2"/>
<dbReference type="SMART" id="SM01168">
    <property type="entry name" value="DUF1907"/>
    <property type="match status" value="1"/>
</dbReference>
<dbReference type="InterPro" id="IPR036361">
    <property type="entry name" value="SAP_dom_sf"/>
</dbReference>
<proteinExistence type="predicted"/>
<keyword evidence="13" id="KW-1185">Reference proteome</keyword>
<dbReference type="InterPro" id="IPR013083">
    <property type="entry name" value="Znf_RING/FYVE/PHD"/>
</dbReference>
<feature type="region of interest" description="Disordered" evidence="10">
    <location>
        <begin position="180"/>
        <end position="218"/>
    </location>
</feature>
<dbReference type="SUPFAM" id="SSF57903">
    <property type="entry name" value="FYVE/PHD zinc finger"/>
    <property type="match status" value="1"/>
</dbReference>
<dbReference type="Pfam" id="PF22968">
    <property type="entry name" value="RNF34L-like_3rd"/>
    <property type="match status" value="1"/>
</dbReference>
<comment type="subcellular location">
    <subcellularLocation>
        <location evidence="2">Cell membrane</location>
        <topology evidence="2">Peripheral membrane protein</topology>
    </subcellularLocation>
    <subcellularLocation>
        <location evidence="1">Nucleus</location>
    </subcellularLocation>
</comment>
<dbReference type="PANTHER" id="PTHR13204">
    <property type="entry name" value="PTD012 PROTEIN"/>
    <property type="match status" value="1"/>
</dbReference>
<dbReference type="CDD" id="cd15750">
    <property type="entry name" value="FYVE_CARP"/>
    <property type="match status" value="1"/>
</dbReference>
<dbReference type="InterPro" id="IPR057299">
    <property type="entry name" value="RNF34_RFFL_SAP"/>
</dbReference>
<evidence type="ECO:0000313" key="13">
    <source>
        <dbReference type="Proteomes" id="UP000075883"/>
    </source>
</evidence>
<dbReference type="GO" id="GO:0005634">
    <property type="term" value="C:nucleus"/>
    <property type="evidence" value="ECO:0007669"/>
    <property type="project" value="UniProtKB-SubCell"/>
</dbReference>
<dbReference type="InterPro" id="IPR001841">
    <property type="entry name" value="Znf_RING"/>
</dbReference>
<name>A0A182MQZ2_9DIPT</name>
<accession>A0A182MQZ2</accession>
<dbReference type="Gene3D" id="1.10.720.140">
    <property type="match status" value="1"/>
</dbReference>
<evidence type="ECO:0000256" key="6">
    <source>
        <dbReference type="ARBA" id="ARBA00022801"/>
    </source>
</evidence>
<keyword evidence="6" id="KW-0378">Hydrolase</keyword>